<feature type="domain" description="Toxin SymE-like" evidence="1">
    <location>
        <begin position="4"/>
        <end position="57"/>
    </location>
</feature>
<evidence type="ECO:0000259" key="1">
    <source>
        <dbReference type="Pfam" id="PF08845"/>
    </source>
</evidence>
<dbReference type="Pfam" id="PF08845">
    <property type="entry name" value="SymE_toxin"/>
    <property type="match status" value="1"/>
</dbReference>
<dbReference type="RefSeq" id="WP_379795931.1">
    <property type="nucleotide sequence ID" value="NZ_JBHSFY010000003.1"/>
</dbReference>
<comment type="caution">
    <text evidence="2">The sequence shown here is derived from an EMBL/GenBank/DDBJ whole genome shotgun (WGS) entry which is preliminary data.</text>
</comment>
<proteinExistence type="predicted"/>
<reference evidence="3" key="1">
    <citation type="journal article" date="2019" name="Int. J. Syst. Evol. Microbiol.">
        <title>The Global Catalogue of Microorganisms (GCM) 10K type strain sequencing project: providing services to taxonomists for standard genome sequencing and annotation.</title>
        <authorList>
            <consortium name="The Broad Institute Genomics Platform"/>
            <consortium name="The Broad Institute Genome Sequencing Center for Infectious Disease"/>
            <person name="Wu L."/>
            <person name="Ma J."/>
        </authorList>
    </citation>
    <scope>NUCLEOTIDE SEQUENCE [LARGE SCALE GENOMIC DNA]</scope>
    <source>
        <strain evidence="3">NBRC 103627</strain>
    </source>
</reference>
<evidence type="ECO:0000313" key="3">
    <source>
        <dbReference type="Proteomes" id="UP001596003"/>
    </source>
</evidence>
<gene>
    <name evidence="2" type="ORF">ACFO3N_05640</name>
</gene>
<dbReference type="Proteomes" id="UP001596003">
    <property type="component" value="Unassembled WGS sequence"/>
</dbReference>
<evidence type="ECO:0000313" key="2">
    <source>
        <dbReference type="EMBL" id="MFC4476540.1"/>
    </source>
</evidence>
<name>A0ABV8ZF71_9FLAO</name>
<keyword evidence="3" id="KW-1185">Reference proteome</keyword>
<sequence>MKAYAFYRLSRSIGVYKTEPVIVPQIRLCGNWLKEAGFLIDEPVAVTVMKGELIIRPVQKE</sequence>
<protein>
    <submittedName>
        <fullName evidence="2">SymE family type I addiction module toxin</fullName>
    </submittedName>
</protein>
<dbReference type="InterPro" id="IPR014944">
    <property type="entry name" value="Toxin_SymE-like"/>
</dbReference>
<organism evidence="2 3">
    <name type="scientific">Flavobacterium chungangensis</name>
    <dbReference type="NCBI Taxonomy" id="2708132"/>
    <lineage>
        <taxon>Bacteria</taxon>
        <taxon>Pseudomonadati</taxon>
        <taxon>Bacteroidota</taxon>
        <taxon>Flavobacteriia</taxon>
        <taxon>Flavobacteriales</taxon>
        <taxon>Flavobacteriaceae</taxon>
        <taxon>Flavobacterium</taxon>
    </lineage>
</organism>
<dbReference type="EMBL" id="JBHSFY010000003">
    <property type="protein sequence ID" value="MFC4476540.1"/>
    <property type="molecule type" value="Genomic_DNA"/>
</dbReference>
<accession>A0ABV8ZF71</accession>